<dbReference type="Pfam" id="PF07714">
    <property type="entry name" value="PK_Tyr_Ser-Thr"/>
    <property type="match status" value="1"/>
</dbReference>
<protein>
    <recommendedName>
        <fullName evidence="1">non-specific serine/threonine protein kinase</fullName>
        <ecNumber evidence="1">2.7.11.1</ecNumber>
    </recommendedName>
</protein>
<dbReference type="Gene3D" id="1.10.510.10">
    <property type="entry name" value="Transferase(Phosphotransferase) domain 1"/>
    <property type="match status" value="1"/>
</dbReference>
<dbReference type="EMBL" id="CM007897">
    <property type="protein sequence ID" value="OTG17371.1"/>
    <property type="molecule type" value="Genomic_DNA"/>
</dbReference>
<dbReference type="GO" id="GO:0004672">
    <property type="term" value="F:protein kinase activity"/>
    <property type="evidence" value="ECO:0000318"/>
    <property type="project" value="GO_Central"/>
</dbReference>
<dbReference type="SUPFAM" id="SSF56112">
    <property type="entry name" value="Protein kinase-like (PK-like)"/>
    <property type="match status" value="1"/>
</dbReference>
<reference evidence="11" key="3">
    <citation type="submission" date="2020-06" db="EMBL/GenBank/DDBJ databases">
        <title>Helianthus annuus Genome sequencing and assembly Release 2.</title>
        <authorList>
            <person name="Gouzy J."/>
            <person name="Langlade N."/>
            <person name="Munos S."/>
        </authorList>
    </citation>
    <scope>NUCLEOTIDE SEQUENCE</scope>
    <source>
        <tissue evidence="11">Leaves</tissue>
    </source>
</reference>
<organism evidence="12 13">
    <name type="scientific">Helianthus annuus</name>
    <name type="common">Common sunflower</name>
    <dbReference type="NCBI Taxonomy" id="4232"/>
    <lineage>
        <taxon>Eukaryota</taxon>
        <taxon>Viridiplantae</taxon>
        <taxon>Streptophyta</taxon>
        <taxon>Embryophyta</taxon>
        <taxon>Tracheophyta</taxon>
        <taxon>Spermatophyta</taxon>
        <taxon>Magnoliopsida</taxon>
        <taxon>eudicotyledons</taxon>
        <taxon>Gunneridae</taxon>
        <taxon>Pentapetalae</taxon>
        <taxon>asterids</taxon>
        <taxon>campanulids</taxon>
        <taxon>Asterales</taxon>
        <taxon>Asteraceae</taxon>
        <taxon>Asteroideae</taxon>
        <taxon>Heliantheae alliance</taxon>
        <taxon>Heliantheae</taxon>
        <taxon>Helianthus</taxon>
    </lineage>
</organism>
<dbReference type="Gene3D" id="3.40.50.10140">
    <property type="entry name" value="Toll/interleukin-1 receptor homology (TIR) domain"/>
    <property type="match status" value="1"/>
</dbReference>
<dbReference type="GO" id="GO:0007165">
    <property type="term" value="P:signal transduction"/>
    <property type="evidence" value="ECO:0007669"/>
    <property type="project" value="InterPro"/>
</dbReference>
<evidence type="ECO:0000256" key="4">
    <source>
        <dbReference type="ARBA" id="ARBA00022741"/>
    </source>
</evidence>
<gene>
    <name evidence="12" type="ORF">HannXRQ_Chr08g0211481</name>
    <name evidence="11" type="ORF">HanXRQr2_Chr08g0321821</name>
</gene>
<dbReference type="InterPro" id="IPR000719">
    <property type="entry name" value="Prot_kinase_dom"/>
</dbReference>
<dbReference type="InterPro" id="IPR001245">
    <property type="entry name" value="Ser-Thr/Tyr_kinase_cat_dom"/>
</dbReference>
<evidence type="ECO:0000313" key="12">
    <source>
        <dbReference type="EMBL" id="OTG17371.1"/>
    </source>
</evidence>
<feature type="domain" description="TIR" evidence="10">
    <location>
        <begin position="338"/>
        <end position="491"/>
    </location>
</feature>
<reference evidence="12" key="2">
    <citation type="submission" date="2017-02" db="EMBL/GenBank/DDBJ databases">
        <title>Sunflower complete genome.</title>
        <authorList>
            <person name="Langlade N."/>
            <person name="Munos S."/>
        </authorList>
    </citation>
    <scope>NUCLEOTIDE SEQUENCE [LARGE SCALE GENOMIC DNA]</scope>
    <source>
        <tissue evidence="12">Leaves</tissue>
    </source>
</reference>
<dbReference type="GO" id="GO:0005524">
    <property type="term" value="F:ATP binding"/>
    <property type="evidence" value="ECO:0007669"/>
    <property type="project" value="UniProtKB-KW"/>
</dbReference>
<keyword evidence="13" id="KW-1185">Reference proteome</keyword>
<dbReference type="PROSITE" id="PS50011">
    <property type="entry name" value="PROTEIN_KINASE_DOM"/>
    <property type="match status" value="1"/>
</dbReference>
<evidence type="ECO:0000256" key="1">
    <source>
        <dbReference type="ARBA" id="ARBA00012513"/>
    </source>
</evidence>
<dbReference type="InterPro" id="IPR035897">
    <property type="entry name" value="Toll_tir_struct_dom_sf"/>
</dbReference>
<sequence length="497" mass="56196">MSSIEEVKHLQIPLKMLSKATNAFSDQNIIAKGGFGKVYKGVSVKHGNIAIKMLDPTQGQGDHEFKTEIALLSVYKHENIVSLLGFCDEDGKKILVYKHESNGSLDRYLHSANLTWIQRLQICLDAARGLQYLHDDVGLQHRILHRDIKSSNILLDENWKAKVSDFGLSRVGPANMESTFVISNACGTSGYIDPEYLISGYLTQKSDVYSFGVVLFEVLCGRLTYVKTYHDERQYLTNLIRIHWGRKTLDEIIFSNIKKQMNGASLLTFSSIAYQCLMSGNERPTMKKVVEQLQKALDEQLTPSGSWSHTDGYAAHRQEESRLVASSSSQPSPASSSLKYDVFISSREEDTFADHLYSALVHRQIFTLLPQGKTIRPSLFEAIQDSQIVIVIFSLNYASSSWCLDELELIMENRHKRGQIVIPVFYGVEPSEVVLQTSYYLKALAMPELNMNKVESWRKALVEATNLSGWDADWNELKLIKKICDDISYKLLRSGES</sequence>
<dbReference type="PROSITE" id="PS50104">
    <property type="entry name" value="TIR"/>
    <property type="match status" value="1"/>
</dbReference>
<dbReference type="InterPro" id="IPR011009">
    <property type="entry name" value="Kinase-like_dom_sf"/>
</dbReference>
<keyword evidence="3 11" id="KW-0808">Transferase</keyword>
<accession>A0A251U4Z8</accession>
<dbReference type="FunFam" id="3.30.200.20:FF:000039">
    <property type="entry name" value="receptor-like protein kinase FERONIA"/>
    <property type="match status" value="1"/>
</dbReference>
<evidence type="ECO:0000256" key="8">
    <source>
        <dbReference type="ARBA" id="ARBA00048679"/>
    </source>
</evidence>
<evidence type="ECO:0000256" key="2">
    <source>
        <dbReference type="ARBA" id="ARBA00022527"/>
    </source>
</evidence>
<dbReference type="EC" id="2.7.11.1" evidence="1"/>
<name>A0A251U4Z8_HELAN</name>
<keyword evidence="6" id="KW-0067">ATP-binding</keyword>
<dbReference type="SMART" id="SM00220">
    <property type="entry name" value="S_TKc"/>
    <property type="match status" value="1"/>
</dbReference>
<keyword evidence="2" id="KW-0723">Serine/threonine-protein kinase</keyword>
<dbReference type="InterPro" id="IPR045272">
    <property type="entry name" value="ANXUR1/2-like"/>
</dbReference>
<proteinExistence type="predicted"/>
<dbReference type="FunFam" id="1.10.510.10:FF:001023">
    <property type="entry name" value="Os07g0541700 protein"/>
    <property type="match status" value="1"/>
</dbReference>
<evidence type="ECO:0000256" key="7">
    <source>
        <dbReference type="ARBA" id="ARBA00047899"/>
    </source>
</evidence>
<dbReference type="SMART" id="SM00255">
    <property type="entry name" value="TIR"/>
    <property type="match status" value="1"/>
</dbReference>
<dbReference type="PANTHER" id="PTHR27003">
    <property type="entry name" value="OS07G0166700 PROTEIN"/>
    <property type="match status" value="1"/>
</dbReference>
<evidence type="ECO:0000256" key="3">
    <source>
        <dbReference type="ARBA" id="ARBA00022679"/>
    </source>
</evidence>
<dbReference type="Pfam" id="PF01582">
    <property type="entry name" value="TIR"/>
    <property type="match status" value="1"/>
</dbReference>
<dbReference type="SUPFAM" id="SSF52200">
    <property type="entry name" value="Toll/Interleukin receptor TIR domain"/>
    <property type="match status" value="1"/>
</dbReference>
<dbReference type="Proteomes" id="UP000215914">
    <property type="component" value="Chromosome 8"/>
</dbReference>
<dbReference type="Gene3D" id="3.30.200.20">
    <property type="entry name" value="Phosphorylase Kinase, domain 1"/>
    <property type="match status" value="1"/>
</dbReference>
<dbReference type="Gramene" id="mRNA:HanXRQr2_Chr08g0321821">
    <property type="protein sequence ID" value="mRNA:HanXRQr2_Chr08g0321821"/>
    <property type="gene ID" value="HanXRQr2_Chr08g0321821"/>
</dbReference>
<dbReference type="InterPro" id="IPR008271">
    <property type="entry name" value="Ser/Thr_kinase_AS"/>
</dbReference>
<comment type="catalytic activity">
    <reaction evidence="8">
        <text>L-seryl-[protein] + ATP = O-phospho-L-seryl-[protein] + ADP + H(+)</text>
        <dbReference type="Rhea" id="RHEA:17989"/>
        <dbReference type="Rhea" id="RHEA-COMP:9863"/>
        <dbReference type="Rhea" id="RHEA-COMP:11604"/>
        <dbReference type="ChEBI" id="CHEBI:15378"/>
        <dbReference type="ChEBI" id="CHEBI:29999"/>
        <dbReference type="ChEBI" id="CHEBI:30616"/>
        <dbReference type="ChEBI" id="CHEBI:83421"/>
        <dbReference type="ChEBI" id="CHEBI:456216"/>
        <dbReference type="EC" id="2.7.11.1"/>
    </reaction>
</comment>
<evidence type="ECO:0000313" key="11">
    <source>
        <dbReference type="EMBL" id="KAF5793875.1"/>
    </source>
</evidence>
<keyword evidence="12" id="KW-0675">Receptor</keyword>
<keyword evidence="5" id="KW-0418">Kinase</keyword>
<evidence type="ECO:0000256" key="5">
    <source>
        <dbReference type="ARBA" id="ARBA00022777"/>
    </source>
</evidence>
<keyword evidence="4" id="KW-0547">Nucleotide-binding</keyword>
<evidence type="ECO:0000259" key="9">
    <source>
        <dbReference type="PROSITE" id="PS50011"/>
    </source>
</evidence>
<dbReference type="GO" id="GO:0004674">
    <property type="term" value="F:protein serine/threonine kinase activity"/>
    <property type="evidence" value="ECO:0007669"/>
    <property type="project" value="UniProtKB-KW"/>
</dbReference>
<dbReference type="InParanoid" id="A0A251U4Z8"/>
<dbReference type="GO" id="GO:0004714">
    <property type="term" value="F:transmembrane receptor protein tyrosine kinase activity"/>
    <property type="evidence" value="ECO:0007669"/>
    <property type="project" value="InterPro"/>
</dbReference>
<dbReference type="InterPro" id="IPR000157">
    <property type="entry name" value="TIR_dom"/>
</dbReference>
<dbReference type="AlphaFoldDB" id="A0A251U4Z8"/>
<evidence type="ECO:0000313" key="13">
    <source>
        <dbReference type="Proteomes" id="UP000215914"/>
    </source>
</evidence>
<dbReference type="PROSITE" id="PS00108">
    <property type="entry name" value="PROTEIN_KINASE_ST"/>
    <property type="match status" value="1"/>
</dbReference>
<evidence type="ECO:0000259" key="10">
    <source>
        <dbReference type="PROSITE" id="PS50104"/>
    </source>
</evidence>
<reference evidence="11 13" key="1">
    <citation type="journal article" date="2017" name="Nature">
        <title>The sunflower genome provides insights into oil metabolism, flowering and Asterid evolution.</title>
        <authorList>
            <person name="Badouin H."/>
            <person name="Gouzy J."/>
            <person name="Grassa C.J."/>
            <person name="Murat F."/>
            <person name="Staton S.E."/>
            <person name="Cottret L."/>
            <person name="Lelandais-Briere C."/>
            <person name="Owens G.L."/>
            <person name="Carrere S."/>
            <person name="Mayjonade B."/>
            <person name="Legrand L."/>
            <person name="Gill N."/>
            <person name="Kane N.C."/>
            <person name="Bowers J.E."/>
            <person name="Hubner S."/>
            <person name="Bellec A."/>
            <person name="Berard A."/>
            <person name="Berges H."/>
            <person name="Blanchet N."/>
            <person name="Boniface M.C."/>
            <person name="Brunel D."/>
            <person name="Catrice O."/>
            <person name="Chaidir N."/>
            <person name="Claudel C."/>
            <person name="Donnadieu C."/>
            <person name="Faraut T."/>
            <person name="Fievet G."/>
            <person name="Helmstetter N."/>
            <person name="King M."/>
            <person name="Knapp S.J."/>
            <person name="Lai Z."/>
            <person name="Le Paslier M.C."/>
            <person name="Lippi Y."/>
            <person name="Lorenzon L."/>
            <person name="Mandel J.R."/>
            <person name="Marage G."/>
            <person name="Marchand G."/>
            <person name="Marquand E."/>
            <person name="Bret-Mestries E."/>
            <person name="Morien E."/>
            <person name="Nambeesan S."/>
            <person name="Nguyen T."/>
            <person name="Pegot-Espagnet P."/>
            <person name="Pouilly N."/>
            <person name="Raftis F."/>
            <person name="Sallet E."/>
            <person name="Schiex T."/>
            <person name="Thomas J."/>
            <person name="Vandecasteele C."/>
            <person name="Vares D."/>
            <person name="Vear F."/>
            <person name="Vautrin S."/>
            <person name="Crespi M."/>
            <person name="Mangin B."/>
            <person name="Burke J.M."/>
            <person name="Salse J."/>
            <person name="Munos S."/>
            <person name="Vincourt P."/>
            <person name="Rieseberg L.H."/>
            <person name="Langlade N.B."/>
        </authorList>
    </citation>
    <scope>NUCLEOTIDE SEQUENCE [LARGE SCALE GENOMIC DNA]</scope>
    <source>
        <strain evidence="13">cv. SF193</strain>
        <tissue evidence="11">Leaves</tissue>
    </source>
</reference>
<dbReference type="PANTHER" id="PTHR27003:SF458">
    <property type="entry name" value="TOLL_INTERLEUKIN-1 RECEPTOR HOMOLOGY (TIR) DOMAIN, PROTEIN KINASE-LIKE DOMAIN PROTEIN-RELATED"/>
    <property type="match status" value="1"/>
</dbReference>
<dbReference type="EMBL" id="MNCJ02000323">
    <property type="protein sequence ID" value="KAF5793875.1"/>
    <property type="molecule type" value="Genomic_DNA"/>
</dbReference>
<evidence type="ECO:0000256" key="6">
    <source>
        <dbReference type="ARBA" id="ARBA00022840"/>
    </source>
</evidence>
<feature type="domain" description="Protein kinase" evidence="9">
    <location>
        <begin position="24"/>
        <end position="297"/>
    </location>
</feature>
<comment type="catalytic activity">
    <reaction evidence="7">
        <text>L-threonyl-[protein] + ATP = O-phospho-L-threonyl-[protein] + ADP + H(+)</text>
        <dbReference type="Rhea" id="RHEA:46608"/>
        <dbReference type="Rhea" id="RHEA-COMP:11060"/>
        <dbReference type="Rhea" id="RHEA-COMP:11605"/>
        <dbReference type="ChEBI" id="CHEBI:15378"/>
        <dbReference type="ChEBI" id="CHEBI:30013"/>
        <dbReference type="ChEBI" id="CHEBI:30616"/>
        <dbReference type="ChEBI" id="CHEBI:61977"/>
        <dbReference type="ChEBI" id="CHEBI:456216"/>
        <dbReference type="EC" id="2.7.11.1"/>
    </reaction>
</comment>
<dbReference type="GO" id="GO:0005886">
    <property type="term" value="C:plasma membrane"/>
    <property type="evidence" value="ECO:0000318"/>
    <property type="project" value="GO_Central"/>
</dbReference>